<gene>
    <name evidence="1" type="primary">Contig266.g303</name>
    <name evidence="1" type="ORF">STYLEM_17999</name>
</gene>
<dbReference type="SUPFAM" id="SSF49899">
    <property type="entry name" value="Concanavalin A-like lectins/glucanases"/>
    <property type="match status" value="1"/>
</dbReference>
<protein>
    <submittedName>
        <fullName evidence="1">Uncharacterized protein</fullName>
    </submittedName>
</protein>
<name>A0A078B353_STYLE</name>
<dbReference type="Gene3D" id="2.60.120.200">
    <property type="match status" value="1"/>
</dbReference>
<accession>A0A078B353</accession>
<evidence type="ECO:0000313" key="1">
    <source>
        <dbReference type="EMBL" id="CDW88874.1"/>
    </source>
</evidence>
<dbReference type="Pfam" id="PF13385">
    <property type="entry name" value="Laminin_G_3"/>
    <property type="match status" value="1"/>
</dbReference>
<keyword evidence="2" id="KW-1185">Reference proteome</keyword>
<dbReference type="AlphaFoldDB" id="A0A078B353"/>
<proteinExistence type="predicted"/>
<organism evidence="1 2">
    <name type="scientific">Stylonychia lemnae</name>
    <name type="common">Ciliate</name>
    <dbReference type="NCBI Taxonomy" id="5949"/>
    <lineage>
        <taxon>Eukaryota</taxon>
        <taxon>Sar</taxon>
        <taxon>Alveolata</taxon>
        <taxon>Ciliophora</taxon>
        <taxon>Intramacronucleata</taxon>
        <taxon>Spirotrichea</taxon>
        <taxon>Stichotrichia</taxon>
        <taxon>Sporadotrichida</taxon>
        <taxon>Oxytrichidae</taxon>
        <taxon>Stylonychinae</taxon>
        <taxon>Stylonychia</taxon>
    </lineage>
</organism>
<dbReference type="InParanoid" id="A0A078B353"/>
<dbReference type="InterPro" id="IPR013320">
    <property type="entry name" value="ConA-like_dom_sf"/>
</dbReference>
<sequence length="611" mass="71713">MYQQAGGYQAVYSFNSNDLSENFSDKWRLYTFSFQSKIVKQNDQAYLRILIDGVLMNEIQIQNQVTLDMYPVSKDLCVIGNSQKADEFLRSSLHPDIRYVKFLQTHRTQENYNFYINSYPQAKRANIALYFKLDDKNIFNYDYYENPQVYYYQDQYEEHDKSWKCNTTHLKVMNIQKGVNIFTGLELRTTDDLQNGFYMDFWINIQQDLEDSTNKKRVIFTADKLIRVKTLKKNILLQIGNSANDIVLNQSYIYYRKWSYFAISILSNKTVEVFQDGSKISTFQYQEDQLSTFSGSQSSITGSFLSNIYRLSFSNSNFILSDNLCGEESLFLKVQNSQDTYQGACKDNNYLPKFQSITNQQGQTNSLFQAQLRTAYKFMTIEFWFFYERNPSSNSSYIYSFLKQFNAEERLKVEIIFNTSSNLDNLVIGLYDTVNANLNFNQSIQEQNWYHLAITANSQQIGTVAYLFDPFSQNTQKLTSRASITQPNTPLSKTFLGGDMKGNKRFVGSLQEFRIWLEYRTLSKIEKYRNLEISNDNQRNQLTHYYKFSCSTSYNRIENLISYQNDDKSTYDFTIQNTLAVDSPIRYEKFGDNTVFKIKCQLVQYSIVCSE</sequence>
<dbReference type="EMBL" id="CCKQ01016988">
    <property type="protein sequence ID" value="CDW88874.1"/>
    <property type="molecule type" value="Genomic_DNA"/>
</dbReference>
<dbReference type="Proteomes" id="UP000039865">
    <property type="component" value="Unassembled WGS sequence"/>
</dbReference>
<reference evidence="1 2" key="1">
    <citation type="submission" date="2014-06" db="EMBL/GenBank/DDBJ databases">
        <authorList>
            <person name="Swart Estienne"/>
        </authorList>
    </citation>
    <scope>NUCLEOTIDE SEQUENCE [LARGE SCALE GENOMIC DNA]</scope>
    <source>
        <strain evidence="1 2">130c</strain>
    </source>
</reference>
<evidence type="ECO:0000313" key="2">
    <source>
        <dbReference type="Proteomes" id="UP000039865"/>
    </source>
</evidence>